<dbReference type="PANTHER" id="PTHR12411">
    <property type="entry name" value="CYSTEINE PROTEASE FAMILY C1-RELATED"/>
    <property type="match status" value="1"/>
</dbReference>
<dbReference type="InterPro" id="IPR000668">
    <property type="entry name" value="Peptidase_C1A_C"/>
</dbReference>
<dbReference type="InterPro" id="IPR013128">
    <property type="entry name" value="Peptidase_C1A"/>
</dbReference>
<accession>E1EVP1</accession>
<evidence type="ECO:0000259" key="3">
    <source>
        <dbReference type="SMART" id="SM00645"/>
    </source>
</evidence>
<protein>
    <submittedName>
        <fullName evidence="4">Papain family peptidase</fullName>
    </submittedName>
</protein>
<name>E1EVP1_GIAIA</name>
<dbReference type="GO" id="GO:0006508">
    <property type="term" value="P:proteolysis"/>
    <property type="evidence" value="ECO:0007669"/>
    <property type="project" value="InterPro"/>
</dbReference>
<evidence type="ECO:0000256" key="2">
    <source>
        <dbReference type="SAM" id="SignalP"/>
    </source>
</evidence>
<feature type="chain" id="PRO_5018665533" evidence="2">
    <location>
        <begin position="22"/>
        <end position="279"/>
    </location>
</feature>
<dbReference type="OrthoDB" id="640249at2759"/>
<dbReference type="InterPro" id="IPR038765">
    <property type="entry name" value="Papain-like_cys_pep_sf"/>
</dbReference>
<dbReference type="EMBL" id="ACVC01000009">
    <property type="protein sequence ID" value="EFO65716.1"/>
    <property type="molecule type" value="Genomic_DNA"/>
</dbReference>
<dbReference type="Proteomes" id="UP000008974">
    <property type="component" value="Unassembled WGS sequence"/>
</dbReference>
<feature type="domain" description="Peptidase C1A papain C-terminal" evidence="3">
    <location>
        <begin position="63"/>
        <end position="278"/>
    </location>
</feature>
<dbReference type="Pfam" id="PF00112">
    <property type="entry name" value="Peptidase_C1"/>
    <property type="match status" value="1"/>
</dbReference>
<dbReference type="STRING" id="658858.E1EVP1"/>
<dbReference type="GO" id="GO:0008234">
    <property type="term" value="F:cysteine-type peptidase activity"/>
    <property type="evidence" value="ECO:0007669"/>
    <property type="project" value="InterPro"/>
</dbReference>
<organism evidence="4 5">
    <name type="scientific">Giardia intestinalis (strain P15)</name>
    <name type="common">Giardia lamblia</name>
    <dbReference type="NCBI Taxonomy" id="658858"/>
    <lineage>
        <taxon>Eukaryota</taxon>
        <taxon>Metamonada</taxon>
        <taxon>Diplomonadida</taxon>
        <taxon>Hexamitidae</taxon>
        <taxon>Giardiinae</taxon>
        <taxon>Giardia</taxon>
    </lineage>
</organism>
<proteinExistence type="inferred from homology"/>
<comment type="similarity">
    <text evidence="1">Belongs to the peptidase C1 family.</text>
</comment>
<dbReference type="Gene3D" id="3.90.70.10">
    <property type="entry name" value="Cysteine proteinases"/>
    <property type="match status" value="1"/>
</dbReference>
<evidence type="ECO:0000313" key="5">
    <source>
        <dbReference type="Proteomes" id="UP000008974"/>
    </source>
</evidence>
<sequence>MQKMALLAVILLESSLKWTPSVIPLDLSSLLYEYEGTWPLTDVHPGSTGPTHAPPGRGEQFVPPVFYDWRDGFPQCTTEAFVKSCRLEDAWACSAVSVLEDRLCMKTANDNRTKWALSVPFLKACVDSSLKFNIMKLWDWLLANGVATLDCIGDYFNGTSCPLTCSDGYALRKTSIKAFYNVGHRNPHRIKEALVTEGPVVAEFALYEDFLYYDSGIYHHVAGKFLGYMSAVIVGYGVESGTDYWILRGSWGPAWGENGYFRHVQQSGNIDDNVLSFRL</sequence>
<dbReference type="AlphaFoldDB" id="E1EVP1"/>
<evidence type="ECO:0000313" key="4">
    <source>
        <dbReference type="EMBL" id="EFO65716.1"/>
    </source>
</evidence>
<dbReference type="VEuPathDB" id="GiardiaDB:GLP15_3516"/>
<gene>
    <name evidence="4" type="ORF">GLP15_3516</name>
</gene>
<feature type="signal peptide" evidence="2">
    <location>
        <begin position="1"/>
        <end position="21"/>
    </location>
</feature>
<dbReference type="SUPFAM" id="SSF54001">
    <property type="entry name" value="Cysteine proteinases"/>
    <property type="match status" value="1"/>
</dbReference>
<keyword evidence="2" id="KW-0732">Signal</keyword>
<evidence type="ECO:0000256" key="1">
    <source>
        <dbReference type="ARBA" id="ARBA00008455"/>
    </source>
</evidence>
<comment type="caution">
    <text evidence="4">The sequence shown here is derived from an EMBL/GenBank/DDBJ whole genome shotgun (WGS) entry which is preliminary data.</text>
</comment>
<dbReference type="OMA" id="LEDRLCM"/>
<dbReference type="SMART" id="SM00645">
    <property type="entry name" value="Pept_C1"/>
    <property type="match status" value="1"/>
</dbReference>
<reference evidence="4 5" key="1">
    <citation type="journal article" date="2010" name="BMC Genomics">
        <title>Genome analysis and comparative genomics of a Giardia intestinalis assemblage E isolate.</title>
        <authorList>
            <person name="Jerlstrom-Hultqvist J."/>
            <person name="Franzen O."/>
            <person name="Ankarklev J."/>
            <person name="Xu F."/>
            <person name="Nohynkova E."/>
            <person name="Andersson J.O."/>
            <person name="Svard S.G."/>
            <person name="Andersson B."/>
        </authorList>
    </citation>
    <scope>NUCLEOTIDE SEQUENCE [LARGE SCALE GENOMIC DNA]</scope>
    <source>
        <strain evidence="4 5">P15</strain>
    </source>
</reference>